<dbReference type="Proteomes" id="UP000503129">
    <property type="component" value="Chromosome"/>
</dbReference>
<dbReference type="RefSeq" id="WP_169268407.1">
    <property type="nucleotide sequence ID" value="NZ_CAWOXK010000001.1"/>
</dbReference>
<reference evidence="1 2" key="1">
    <citation type="submission" date="2018-06" db="EMBL/GenBank/DDBJ databases">
        <title>Comparative genomics of Brasilonema spp. strains.</title>
        <authorList>
            <person name="Alvarenga D.O."/>
            <person name="Fiore M.F."/>
            <person name="Varani A.M."/>
        </authorList>
    </citation>
    <scope>NUCLEOTIDE SEQUENCE [LARGE SCALE GENOMIC DNA]</scope>
    <source>
        <strain evidence="1 2">CENA114</strain>
    </source>
</reference>
<evidence type="ECO:0000313" key="2">
    <source>
        <dbReference type="Proteomes" id="UP000503129"/>
    </source>
</evidence>
<dbReference type="AlphaFoldDB" id="A0A856MBU9"/>
<evidence type="ECO:0000313" key="1">
    <source>
        <dbReference type="EMBL" id="QDL08745.1"/>
    </source>
</evidence>
<keyword evidence="2" id="KW-1185">Reference proteome</keyword>
<proteinExistence type="predicted"/>
<organism evidence="1 2">
    <name type="scientific">Brasilonema sennae CENA114</name>
    <dbReference type="NCBI Taxonomy" id="415709"/>
    <lineage>
        <taxon>Bacteria</taxon>
        <taxon>Bacillati</taxon>
        <taxon>Cyanobacteriota</taxon>
        <taxon>Cyanophyceae</taxon>
        <taxon>Nostocales</taxon>
        <taxon>Scytonemataceae</taxon>
        <taxon>Brasilonema</taxon>
        <taxon>Bromeliae group (in: Brasilonema)</taxon>
    </lineage>
</organism>
<accession>A0A856MBU9</accession>
<protein>
    <submittedName>
        <fullName evidence="1">Uncharacterized protein</fullName>
    </submittedName>
</protein>
<gene>
    <name evidence="1" type="ORF">DP114_13345</name>
</gene>
<dbReference type="KEGG" id="bsen:DP114_13345"/>
<dbReference type="EMBL" id="CP030118">
    <property type="protein sequence ID" value="QDL08745.1"/>
    <property type="molecule type" value="Genomic_DNA"/>
</dbReference>
<name>A0A856MBU9_9CYAN</name>
<sequence length="83" mass="9691">MDLKFPETQKVFEKWSQLWGCKITYFACSSFGVMGQPPRPNFTFIRTDERGTIGVIRNSSQWKPFGLLAPIYWLHTGKHDPRL</sequence>